<evidence type="ECO:0000259" key="2">
    <source>
        <dbReference type="Pfam" id="PF11127"/>
    </source>
</evidence>
<dbReference type="EMBL" id="CP008950">
    <property type="protein sequence ID" value="AII11305.1"/>
    <property type="molecule type" value="Genomic_DNA"/>
</dbReference>
<evidence type="ECO:0000313" key="4">
    <source>
        <dbReference type="Proteomes" id="UP000028488"/>
    </source>
</evidence>
<keyword evidence="3" id="KW-0614">Plasmid</keyword>
<feature type="domain" description="Inner membrane protein YgaP-like transmembrane" evidence="2">
    <location>
        <begin position="7"/>
        <end position="72"/>
    </location>
</feature>
<geneLocation type="plasmid" evidence="3 4">
    <name>pPDG3</name>
</geneLocation>
<evidence type="ECO:0000256" key="1">
    <source>
        <dbReference type="SAM" id="Phobius"/>
    </source>
</evidence>
<reference evidence="3 4" key="1">
    <citation type="submission" date="2014-07" db="EMBL/GenBank/DDBJ databases">
        <title>Genome Sequence of Rhodococcus opacus Strain R7, a Biodegrader of Mono- and Polycyclic Aromatic Hydrocarbons.</title>
        <authorList>
            <person name="Di Gennaro P."/>
            <person name="Zampolli J."/>
            <person name="Presti I."/>
            <person name="Cappelletti M."/>
            <person name="D'Ursi P."/>
            <person name="Orro A."/>
            <person name="Mezzelani A."/>
            <person name="Milanesi L."/>
        </authorList>
    </citation>
    <scope>NUCLEOTIDE SEQUENCE [LARGE SCALE GENOMIC DNA]</scope>
    <source>
        <strain evidence="3 4">R7</strain>
        <plasmid evidence="3">pPDG3</plasmid>
    </source>
</reference>
<evidence type="ECO:0000313" key="3">
    <source>
        <dbReference type="EMBL" id="AII11305.1"/>
    </source>
</evidence>
<dbReference type="Pfam" id="PF11127">
    <property type="entry name" value="YgaP-like_TM"/>
    <property type="match status" value="1"/>
</dbReference>
<dbReference type="RefSeq" id="WP_054246295.1">
    <property type="nucleotide sequence ID" value="NZ_CP008950.1"/>
</dbReference>
<gene>
    <name evidence="3" type="ORF">EP51_45605</name>
</gene>
<keyword evidence="1" id="KW-0472">Membrane</keyword>
<keyword evidence="1" id="KW-1133">Transmembrane helix</keyword>
<name>A0A076EZC5_RHOOP</name>
<dbReference type="AlphaFoldDB" id="A0A076EZC5"/>
<feature type="transmembrane region" description="Helical" evidence="1">
    <location>
        <begin position="20"/>
        <end position="50"/>
    </location>
</feature>
<proteinExistence type="predicted"/>
<keyword evidence="1" id="KW-0812">Transmembrane</keyword>
<dbReference type="Proteomes" id="UP000028488">
    <property type="component" value="Plasmid pPDG3"/>
</dbReference>
<organism evidence="3 4">
    <name type="scientific">Rhodococcus opacus</name>
    <name type="common">Nocardia opaca</name>
    <dbReference type="NCBI Taxonomy" id="37919"/>
    <lineage>
        <taxon>Bacteria</taxon>
        <taxon>Bacillati</taxon>
        <taxon>Actinomycetota</taxon>
        <taxon>Actinomycetes</taxon>
        <taxon>Mycobacteriales</taxon>
        <taxon>Nocardiaceae</taxon>
        <taxon>Rhodococcus</taxon>
    </lineage>
</organism>
<protein>
    <recommendedName>
        <fullName evidence="2">Inner membrane protein YgaP-like transmembrane domain-containing protein</fullName>
    </recommendedName>
</protein>
<sequence>MTQRWSVNVTPAERIARILVGGVGVVGGVFLIAGGATAVVMVLAVLLILAGLDLVVTGSTGHCPLYQRLGHVPASLKGGTS</sequence>
<dbReference type="InterPro" id="IPR021309">
    <property type="entry name" value="YgaP-like_TM"/>
</dbReference>
<accession>A0A076EZC5</accession>